<feature type="domain" description="Orn/DAP/Arg decarboxylase 2 N-terminal" evidence="4">
    <location>
        <begin position="98"/>
        <end position="314"/>
    </location>
</feature>
<accession>A0A829MK15</accession>
<evidence type="ECO:0000256" key="3">
    <source>
        <dbReference type="PIRSR" id="PIRSR600183-50"/>
    </source>
</evidence>
<dbReference type="Gene3D" id="3.20.20.10">
    <property type="entry name" value="Alanine racemase"/>
    <property type="match status" value="1"/>
</dbReference>
<dbReference type="InterPro" id="IPR009006">
    <property type="entry name" value="Ala_racemase/Decarboxylase_C"/>
</dbReference>
<dbReference type="Gene3D" id="2.40.37.10">
    <property type="entry name" value="Lyase, Ornithine Decarboxylase, Chain A, domain 1"/>
    <property type="match status" value="1"/>
</dbReference>
<gene>
    <name evidence="5" type="ORF">L833_1567</name>
</gene>
<sequence length="540" mass="58809">MDIEPSHASGSTASRRDFFRRTIVGGVGAASAMALSQALSACDSMPSSTATVSVDSGTFIDKSGDTITIGGKSTRWWTERYGSPLHITYAPAISANIEAFKSVFDRYYPRGEVRYATKAESHPAVMRKVLQTGAGADVASPFELRSALDSGFHPESLHINGNAKTDDLIDAAIEKDILIVADSVDELDVIASRTQRKRPRVLLRLSGFNLGNVTSTSLSTAGAWTKFGIAVDQVPDVLNRLSSYPVEVLGFHTHIGSQTIAVAAYATVLGKMLEFGRKLKQLGHSFEIINIGGGFPCSYGTEVEWNTVLERIREGHRAAMNGDLSKVFMWENKLGGFSVDAAGQPREWVGEVFYAPFPKEQIVERLLAGNVTVDGQNLGTVEALRAAGEPRLIIEPGRAVIGEAGVTLAKIEFLKTLSNGHNLVSTDLNSQLFREGRARLLSSLWNFTEDIRRKDATNFQAFVAGNLCFWDDILSDAKIEFSRRPRRGEIMMISATGAYSANVAASTANSFPRPNRLLIEDSGEVVEIKRADSYEQIYSL</sequence>
<dbReference type="GO" id="GO:0009089">
    <property type="term" value="P:lysine biosynthetic process via diaminopimelate"/>
    <property type="evidence" value="ECO:0007669"/>
    <property type="project" value="TreeGrafter"/>
</dbReference>
<dbReference type="PRINTS" id="PR01179">
    <property type="entry name" value="ODADCRBXLASE"/>
</dbReference>
<dbReference type="PROSITE" id="PS51318">
    <property type="entry name" value="TAT"/>
    <property type="match status" value="1"/>
</dbReference>
<dbReference type="InterPro" id="IPR029066">
    <property type="entry name" value="PLP-binding_barrel"/>
</dbReference>
<dbReference type="Proteomes" id="UP000018502">
    <property type="component" value="Unassembled WGS sequence"/>
</dbReference>
<comment type="caution">
    <text evidence="5">The sequence shown here is derived from an EMBL/GenBank/DDBJ whole genome shotgun (WGS) entry which is preliminary data.</text>
</comment>
<reference evidence="5 6" key="1">
    <citation type="journal article" date="2014" name="Emerg. Infect. Dis.">
        <title>High-level Relatedness among Mycobacterium abscessus subsp. massiliense Strains from Widely Separated Outbreaks.</title>
        <authorList>
            <person name="Tettelin H."/>
            <person name="Davidson R.M."/>
            <person name="Agrawal S."/>
            <person name="Aitken M.L."/>
            <person name="Shallom S."/>
            <person name="Hasan N.A."/>
            <person name="Strong M."/>
            <person name="Nogueira de Moura V.C."/>
            <person name="De Groote M.A."/>
            <person name="Duarte R.S."/>
            <person name="Hine E."/>
            <person name="Parankush S."/>
            <person name="Su Q."/>
            <person name="Daugherty S.C."/>
            <person name="Fraser C.M."/>
            <person name="Brown-Elliott B.A."/>
            <person name="Wallace R.J.Jr."/>
            <person name="Holland S.M."/>
            <person name="Sampaio E.P."/>
            <person name="Olivier K.N."/>
            <person name="Jackson M."/>
            <person name="Zelazny A.M."/>
        </authorList>
    </citation>
    <scope>NUCLEOTIDE SEQUENCE [LARGE SCALE GENOMIC DNA]</scope>
    <source>
        <strain evidence="5 6">MAB_091912_2446</strain>
    </source>
</reference>
<dbReference type="SUPFAM" id="SSF50621">
    <property type="entry name" value="Alanine racemase C-terminal domain-like"/>
    <property type="match status" value="1"/>
</dbReference>
<evidence type="ECO:0000256" key="1">
    <source>
        <dbReference type="ARBA" id="ARBA00001933"/>
    </source>
</evidence>
<dbReference type="InterPro" id="IPR000183">
    <property type="entry name" value="Orn/DAP/Arg_de-COase"/>
</dbReference>
<evidence type="ECO:0000313" key="5">
    <source>
        <dbReference type="EMBL" id="ESV64183.1"/>
    </source>
</evidence>
<dbReference type="SUPFAM" id="SSF51419">
    <property type="entry name" value="PLP-binding barrel"/>
    <property type="match status" value="1"/>
</dbReference>
<feature type="active site" description="Proton donor" evidence="3">
    <location>
        <position position="468"/>
    </location>
</feature>
<dbReference type="PANTHER" id="PTHR43727:SF2">
    <property type="entry name" value="GROUP IV DECARBOXYLASE"/>
    <property type="match status" value="1"/>
</dbReference>
<organism evidence="5 6">
    <name type="scientific">Mycobacteroides abscessus MAB_091912_2446</name>
    <dbReference type="NCBI Taxonomy" id="1335414"/>
    <lineage>
        <taxon>Bacteria</taxon>
        <taxon>Bacillati</taxon>
        <taxon>Actinomycetota</taxon>
        <taxon>Actinomycetes</taxon>
        <taxon>Mycobacteriales</taxon>
        <taxon>Mycobacteriaceae</taxon>
        <taxon>Mycobacteroides</taxon>
        <taxon>Mycobacteroides abscessus</taxon>
    </lineage>
</organism>
<evidence type="ECO:0000256" key="2">
    <source>
        <dbReference type="ARBA" id="ARBA00022898"/>
    </source>
</evidence>
<keyword evidence="2 3" id="KW-0663">Pyridoxal phosphate</keyword>
<dbReference type="PANTHER" id="PTHR43727">
    <property type="entry name" value="DIAMINOPIMELATE DECARBOXYLASE"/>
    <property type="match status" value="1"/>
</dbReference>
<dbReference type="GO" id="GO:0008836">
    <property type="term" value="F:diaminopimelate decarboxylase activity"/>
    <property type="evidence" value="ECO:0007669"/>
    <property type="project" value="TreeGrafter"/>
</dbReference>
<dbReference type="AlphaFoldDB" id="A0A829MK15"/>
<dbReference type="InterPro" id="IPR022644">
    <property type="entry name" value="De-COase2_N"/>
</dbReference>
<comment type="cofactor">
    <cofactor evidence="1 3">
        <name>pyridoxal 5'-phosphate</name>
        <dbReference type="ChEBI" id="CHEBI:597326"/>
    </cofactor>
</comment>
<proteinExistence type="predicted"/>
<protein>
    <submittedName>
        <fullName evidence="5">Pyridoxal-dependent decarboxylase, pyridoxal binding domain protein</fullName>
    </submittedName>
</protein>
<evidence type="ECO:0000313" key="6">
    <source>
        <dbReference type="Proteomes" id="UP000018502"/>
    </source>
</evidence>
<dbReference type="EMBL" id="AYTF01000001">
    <property type="protein sequence ID" value="ESV64183.1"/>
    <property type="molecule type" value="Genomic_DNA"/>
</dbReference>
<dbReference type="InterPro" id="IPR006311">
    <property type="entry name" value="TAT_signal"/>
</dbReference>
<dbReference type="Pfam" id="PF02784">
    <property type="entry name" value="Orn_Arg_deC_N"/>
    <property type="match status" value="1"/>
</dbReference>
<evidence type="ECO:0000259" key="4">
    <source>
        <dbReference type="Pfam" id="PF02784"/>
    </source>
</evidence>
<feature type="modified residue" description="N6-(pyridoxal phosphate)lysine" evidence="3">
    <location>
        <position position="118"/>
    </location>
</feature>
<name>A0A829MK15_9MYCO</name>